<reference evidence="2" key="1">
    <citation type="submission" date="2023-06" db="EMBL/GenBank/DDBJ databases">
        <title>Genome-scale phylogeny and comparative genomics of the fungal order Sordariales.</title>
        <authorList>
            <consortium name="Lawrence Berkeley National Laboratory"/>
            <person name="Hensen N."/>
            <person name="Bonometti L."/>
            <person name="Westerberg I."/>
            <person name="Brannstrom I.O."/>
            <person name="Guillou S."/>
            <person name="Cros-Aarteil S."/>
            <person name="Calhoun S."/>
            <person name="Haridas S."/>
            <person name="Kuo A."/>
            <person name="Mondo S."/>
            <person name="Pangilinan J."/>
            <person name="Riley R."/>
            <person name="Labutti K."/>
            <person name="Andreopoulos B."/>
            <person name="Lipzen A."/>
            <person name="Chen C."/>
            <person name="Yanf M."/>
            <person name="Daum C."/>
            <person name="Ng V."/>
            <person name="Clum A."/>
            <person name="Steindorff A."/>
            <person name="Ohm R."/>
            <person name="Martin F."/>
            <person name="Silar P."/>
            <person name="Natvig D."/>
            <person name="Lalanne C."/>
            <person name="Gautier V."/>
            <person name="Ament-Velasquez S.L."/>
            <person name="Kruys A."/>
            <person name="Hutchinson M.I."/>
            <person name="Powell A.J."/>
            <person name="Barry K."/>
            <person name="Miller A.N."/>
            <person name="Grigoriev I.V."/>
            <person name="Debuchy R."/>
            <person name="Gladieux P."/>
            <person name="Thoren M.H."/>
            <person name="Johannesson H."/>
        </authorList>
    </citation>
    <scope>NUCLEOTIDE SEQUENCE</scope>
    <source>
        <strain evidence="2">SMH4607-1</strain>
    </source>
</reference>
<dbReference type="EMBL" id="JAUKUA010000001">
    <property type="protein sequence ID" value="KAK0729580.1"/>
    <property type="molecule type" value="Genomic_DNA"/>
</dbReference>
<proteinExistence type="predicted"/>
<feature type="compositionally biased region" description="Pro residues" evidence="1">
    <location>
        <begin position="567"/>
        <end position="576"/>
    </location>
</feature>
<protein>
    <submittedName>
        <fullName evidence="2">Uncharacterized protein</fullName>
    </submittedName>
</protein>
<organism evidence="2 3">
    <name type="scientific">Lasiosphaeris hirsuta</name>
    <dbReference type="NCBI Taxonomy" id="260670"/>
    <lineage>
        <taxon>Eukaryota</taxon>
        <taxon>Fungi</taxon>
        <taxon>Dikarya</taxon>
        <taxon>Ascomycota</taxon>
        <taxon>Pezizomycotina</taxon>
        <taxon>Sordariomycetes</taxon>
        <taxon>Sordariomycetidae</taxon>
        <taxon>Sordariales</taxon>
        <taxon>Lasiosphaeriaceae</taxon>
        <taxon>Lasiosphaeris</taxon>
    </lineage>
</organism>
<evidence type="ECO:0000313" key="3">
    <source>
        <dbReference type="Proteomes" id="UP001172102"/>
    </source>
</evidence>
<dbReference type="PANTHER" id="PTHR10039">
    <property type="entry name" value="AMELOGENIN"/>
    <property type="match status" value="1"/>
</dbReference>
<dbReference type="SUPFAM" id="SSF48403">
    <property type="entry name" value="Ankyrin repeat"/>
    <property type="match status" value="1"/>
</dbReference>
<dbReference type="Gene3D" id="1.25.40.20">
    <property type="entry name" value="Ankyrin repeat-containing domain"/>
    <property type="match status" value="1"/>
</dbReference>
<gene>
    <name evidence="2" type="ORF">B0H67DRAFT_650805</name>
</gene>
<accession>A0AA40B8H2</accession>
<feature type="region of interest" description="Disordered" evidence="1">
    <location>
        <begin position="559"/>
        <end position="581"/>
    </location>
</feature>
<sequence length="1195" mass="133651">MAPEEAQKAKAYRLRGIPLHLDRQGVADLVCGSLPNLSRSDITIASLALSCGFWSSNSRTATLTFATPPTVVRGSPAANGWRLPAPGLREPLILDDDFSGLTPLNDVPVDQHEHDCIVISGLASHPMGSWQPRGQDKSFMWIRDALPNMVDGTRFILYGYDTALIRSKSFQSVEDIAISLREIPYFFAHSLGGIVLKQTFVMLTGSGAAEVSMLAKTIGAIFFGVPSEGMQVSDIKEILGKQPNKDALVKDISAESSFLPQLERQVAGISYVRKMRLFWYYETQTTPAVEVINRQYQRSGEEVVLVSKQSATGGRCNWDPVSTIQIDTNHSEMVKLSPGHHLIAIIAYKLRGMPRYEPLAAMEERWIQGIDPTRLTSLLPQVQPATKMISGFSDPWLDPEFWDRSIQSPKRDHRLAQIDAWAGFSFEWIRGRLASGKSTMIKFLYGDRRTWQLVKGWQDENDMLTPLLPMFQNRYQEQLQSHNLGSLRVDLVRLIDSCGLKLDSRAHAAIATIWECQFDRRKLREIIQRSIRSVPGVDSIWHLVERSVLARKELILNLPPTQQGEPGKPPPPPPLTPEGQLRSISPPIYCTEWDDITITLFLSAVLKWSKAIDLRDKLVSLVALTYPNAQGDMRRRSVTMIDDIWSKAKLDQALELVLNQKLVHLDIFLFLDALDEYDGPPEFIADFLKGLVKEKPGSQTRIRVLFSSRPWNPDVPGTKEIIRLIGYIVQRARGVFLWVKLVMHDLCRHAAGCVAADMDSRGLRKELLRTLKALPENLVDYYSAIIERISPSSRWETYCLLECVCRSYDATSLDQVPAMLACSAVSGYEQLLEISQGLGDMSKGGAEGRLRDVSGGLIEVVNTHVGQTTLRQLQLLHQTVLEFVEQPEFKRVVLGQLAHIMVENGHTFLTKYLLCGREFQVNPTILRHAYQSEKTTGVGVYDLLRDGNFTIPGYLLERGIQSDVTQRLPRLKVSPIGVAVSGMLHLSIQEALDQNDAIIAKSSESESFLSLVMWSFDKSLCKVQEAVAMVEFLIAHGCKLDRDVSGLSKLITRDRNDDSSFERPFEADESDQLIKAALAGCTNLEVDLLCFPYGDLGGKPLHFSLPATAEYLLGRGANPNSLTPHGETPLDVVVQALHSSRYLTLEERRDMCLLLTQAGGSLRRCGRADWEILMAKFKSARLDPLPFPGGERRCA</sequence>
<evidence type="ECO:0000256" key="1">
    <source>
        <dbReference type="SAM" id="MobiDB-lite"/>
    </source>
</evidence>
<dbReference type="Proteomes" id="UP001172102">
    <property type="component" value="Unassembled WGS sequence"/>
</dbReference>
<keyword evidence="3" id="KW-1185">Reference proteome</keyword>
<comment type="caution">
    <text evidence="2">The sequence shown here is derived from an EMBL/GenBank/DDBJ whole genome shotgun (WGS) entry which is preliminary data.</text>
</comment>
<evidence type="ECO:0000313" key="2">
    <source>
        <dbReference type="EMBL" id="KAK0729580.1"/>
    </source>
</evidence>
<dbReference type="AlphaFoldDB" id="A0AA40B8H2"/>
<name>A0AA40B8H2_9PEZI</name>
<dbReference type="InterPro" id="IPR036770">
    <property type="entry name" value="Ankyrin_rpt-contain_sf"/>
</dbReference>